<feature type="compositionally biased region" description="Polar residues" evidence="1">
    <location>
        <begin position="48"/>
        <end position="58"/>
    </location>
</feature>
<proteinExistence type="predicted"/>
<feature type="region of interest" description="Disordered" evidence="1">
    <location>
        <begin position="1"/>
        <end position="24"/>
    </location>
</feature>
<dbReference type="AlphaFoldDB" id="A0A4C1W176"/>
<feature type="compositionally biased region" description="Basic residues" evidence="1">
    <location>
        <begin position="13"/>
        <end position="24"/>
    </location>
</feature>
<feature type="region of interest" description="Disordered" evidence="1">
    <location>
        <begin position="44"/>
        <end position="66"/>
    </location>
</feature>
<keyword evidence="3" id="KW-1185">Reference proteome</keyword>
<accession>A0A4C1W176</accession>
<protein>
    <submittedName>
        <fullName evidence="2">Uncharacterized protein</fullName>
    </submittedName>
</protein>
<dbReference type="Proteomes" id="UP000299102">
    <property type="component" value="Unassembled WGS sequence"/>
</dbReference>
<name>A0A4C1W176_EUMVA</name>
<gene>
    <name evidence="2" type="ORF">EVAR_41770_1</name>
</gene>
<evidence type="ECO:0000313" key="2">
    <source>
        <dbReference type="EMBL" id="GBP43914.1"/>
    </source>
</evidence>
<dbReference type="EMBL" id="BGZK01000444">
    <property type="protein sequence ID" value="GBP43914.1"/>
    <property type="molecule type" value="Genomic_DNA"/>
</dbReference>
<organism evidence="2 3">
    <name type="scientific">Eumeta variegata</name>
    <name type="common">Bagworm moth</name>
    <name type="synonym">Eumeta japonica</name>
    <dbReference type="NCBI Taxonomy" id="151549"/>
    <lineage>
        <taxon>Eukaryota</taxon>
        <taxon>Metazoa</taxon>
        <taxon>Ecdysozoa</taxon>
        <taxon>Arthropoda</taxon>
        <taxon>Hexapoda</taxon>
        <taxon>Insecta</taxon>
        <taxon>Pterygota</taxon>
        <taxon>Neoptera</taxon>
        <taxon>Endopterygota</taxon>
        <taxon>Lepidoptera</taxon>
        <taxon>Glossata</taxon>
        <taxon>Ditrysia</taxon>
        <taxon>Tineoidea</taxon>
        <taxon>Psychidae</taxon>
        <taxon>Oiketicinae</taxon>
        <taxon>Eumeta</taxon>
    </lineage>
</organism>
<evidence type="ECO:0000256" key="1">
    <source>
        <dbReference type="SAM" id="MobiDB-lite"/>
    </source>
</evidence>
<evidence type="ECO:0000313" key="3">
    <source>
        <dbReference type="Proteomes" id="UP000299102"/>
    </source>
</evidence>
<comment type="caution">
    <text evidence="2">The sequence shown here is derived from an EMBL/GenBank/DDBJ whole genome shotgun (WGS) entry which is preliminary data.</text>
</comment>
<reference evidence="2 3" key="1">
    <citation type="journal article" date="2019" name="Commun. Biol.">
        <title>The bagworm genome reveals a unique fibroin gene that provides high tensile strength.</title>
        <authorList>
            <person name="Kono N."/>
            <person name="Nakamura H."/>
            <person name="Ohtoshi R."/>
            <person name="Tomita M."/>
            <person name="Numata K."/>
            <person name="Arakawa K."/>
        </authorList>
    </citation>
    <scope>NUCLEOTIDE SEQUENCE [LARGE SCALE GENOMIC DNA]</scope>
</reference>
<sequence length="119" mass="13317">MHPSAANREKYTSRGRRSRPRRGVRLTRSAAVIRVPHERRIRVRSHNPLPTRTLSLSSHPGRGVGLEAAQSGAGRMLSTNLIIDVITRPPQAFGILRRVFSECCPRLDRSLIGPMALIY</sequence>